<evidence type="ECO:0000313" key="3">
    <source>
        <dbReference type="Proteomes" id="UP001597045"/>
    </source>
</evidence>
<gene>
    <name evidence="2" type="ORF">ACFQ1S_12060</name>
</gene>
<organism evidence="2 3">
    <name type="scientific">Kibdelosporangium lantanae</name>
    <dbReference type="NCBI Taxonomy" id="1497396"/>
    <lineage>
        <taxon>Bacteria</taxon>
        <taxon>Bacillati</taxon>
        <taxon>Actinomycetota</taxon>
        <taxon>Actinomycetes</taxon>
        <taxon>Pseudonocardiales</taxon>
        <taxon>Pseudonocardiaceae</taxon>
        <taxon>Kibdelosporangium</taxon>
    </lineage>
</organism>
<feature type="chain" id="PRO_5046872766" description="DUF320 domain-containing protein" evidence="1">
    <location>
        <begin position="26"/>
        <end position="93"/>
    </location>
</feature>
<accession>A0ABW3MAD6</accession>
<evidence type="ECO:0000313" key="2">
    <source>
        <dbReference type="EMBL" id="MFD1046239.1"/>
    </source>
</evidence>
<feature type="signal peptide" evidence="1">
    <location>
        <begin position="1"/>
        <end position="25"/>
    </location>
</feature>
<proteinExistence type="predicted"/>
<sequence length="93" mass="9262">MFIRKCLTVLGAAAVVLTAGAPAFADSADKDLLSGFGDDSAPLVNNVTIAPVQMCGSGIALGLLKAPTQSTGNCTNAPTGDPLQELITNSTLG</sequence>
<keyword evidence="1" id="KW-0732">Signal</keyword>
<dbReference type="Proteomes" id="UP001597045">
    <property type="component" value="Unassembled WGS sequence"/>
</dbReference>
<protein>
    <recommendedName>
        <fullName evidence="4">DUF320 domain-containing protein</fullName>
    </recommendedName>
</protein>
<reference evidence="3" key="1">
    <citation type="journal article" date="2019" name="Int. J. Syst. Evol. Microbiol.">
        <title>The Global Catalogue of Microorganisms (GCM) 10K type strain sequencing project: providing services to taxonomists for standard genome sequencing and annotation.</title>
        <authorList>
            <consortium name="The Broad Institute Genomics Platform"/>
            <consortium name="The Broad Institute Genome Sequencing Center for Infectious Disease"/>
            <person name="Wu L."/>
            <person name="Ma J."/>
        </authorList>
    </citation>
    <scope>NUCLEOTIDE SEQUENCE [LARGE SCALE GENOMIC DNA]</scope>
    <source>
        <strain evidence="3">JCM 31486</strain>
    </source>
</reference>
<dbReference type="EMBL" id="JBHTIS010000572">
    <property type="protein sequence ID" value="MFD1046239.1"/>
    <property type="molecule type" value="Genomic_DNA"/>
</dbReference>
<keyword evidence="3" id="KW-1185">Reference proteome</keyword>
<name>A0ABW3MAD6_9PSEU</name>
<evidence type="ECO:0008006" key="4">
    <source>
        <dbReference type="Google" id="ProtNLM"/>
    </source>
</evidence>
<comment type="caution">
    <text evidence="2">The sequence shown here is derived from an EMBL/GenBank/DDBJ whole genome shotgun (WGS) entry which is preliminary data.</text>
</comment>
<evidence type="ECO:0000256" key="1">
    <source>
        <dbReference type="SAM" id="SignalP"/>
    </source>
</evidence>